<gene>
    <name evidence="3" type="ORF">AB6A40_008552</name>
</gene>
<evidence type="ECO:0008006" key="5">
    <source>
        <dbReference type="Google" id="ProtNLM"/>
    </source>
</evidence>
<name>A0ABD6EPQ1_9BILA</name>
<dbReference type="SUPFAM" id="SSF53335">
    <property type="entry name" value="S-adenosyl-L-methionine-dependent methyltransferases"/>
    <property type="match status" value="1"/>
</dbReference>
<reference evidence="3 4" key="1">
    <citation type="submission" date="2024-08" db="EMBL/GenBank/DDBJ databases">
        <title>Gnathostoma spinigerum genome.</title>
        <authorList>
            <person name="Gonzalez-Bertolin B."/>
            <person name="Monzon S."/>
            <person name="Zaballos A."/>
            <person name="Jimenez P."/>
            <person name="Dekumyoy P."/>
            <person name="Varona S."/>
            <person name="Cuesta I."/>
            <person name="Sumanam S."/>
            <person name="Adisakwattana P."/>
            <person name="Gasser R.B."/>
            <person name="Hernandez-Gonzalez A."/>
            <person name="Young N.D."/>
            <person name="Perteguer M.J."/>
        </authorList>
    </citation>
    <scope>NUCLEOTIDE SEQUENCE [LARGE SCALE GENOMIC DNA]</scope>
    <source>
        <strain evidence="3">AL3</strain>
        <tissue evidence="3">Liver</tissue>
    </source>
</reference>
<evidence type="ECO:0000259" key="1">
    <source>
        <dbReference type="Pfam" id="PF13847"/>
    </source>
</evidence>
<proteinExistence type="predicted"/>
<organism evidence="3 4">
    <name type="scientific">Gnathostoma spinigerum</name>
    <dbReference type="NCBI Taxonomy" id="75299"/>
    <lineage>
        <taxon>Eukaryota</taxon>
        <taxon>Metazoa</taxon>
        <taxon>Ecdysozoa</taxon>
        <taxon>Nematoda</taxon>
        <taxon>Chromadorea</taxon>
        <taxon>Rhabditida</taxon>
        <taxon>Spirurina</taxon>
        <taxon>Gnathostomatomorpha</taxon>
        <taxon>Gnathostomatoidea</taxon>
        <taxon>Gnathostomatidae</taxon>
        <taxon>Gnathostoma</taxon>
    </lineage>
</organism>
<evidence type="ECO:0000259" key="2">
    <source>
        <dbReference type="Pfam" id="PF21320"/>
    </source>
</evidence>
<dbReference type="CDD" id="cd02440">
    <property type="entry name" value="AdoMet_MTases"/>
    <property type="match status" value="1"/>
</dbReference>
<dbReference type="Gene3D" id="3.40.50.150">
    <property type="entry name" value="Vaccinia Virus protein VP39"/>
    <property type="match status" value="1"/>
</dbReference>
<dbReference type="AlphaFoldDB" id="A0ABD6EPQ1"/>
<feature type="domain" description="S-adenosylmethionine-dependent methyltransferase Rv2258c-like winged HTH" evidence="2">
    <location>
        <begin position="2"/>
        <end position="76"/>
    </location>
</feature>
<comment type="caution">
    <text evidence="3">The sequence shown here is derived from an EMBL/GenBank/DDBJ whole genome shotgun (WGS) entry which is preliminary data.</text>
</comment>
<dbReference type="Pfam" id="PF13847">
    <property type="entry name" value="Methyltransf_31"/>
    <property type="match status" value="1"/>
</dbReference>
<dbReference type="InterPro" id="IPR048711">
    <property type="entry name" value="WHD_Rv2258c"/>
</dbReference>
<dbReference type="Pfam" id="PF21320">
    <property type="entry name" value="WHD_Rv2258c"/>
    <property type="match status" value="1"/>
</dbReference>
<keyword evidence="4" id="KW-1185">Reference proteome</keyword>
<sequence length="341" mass="37945">MLSLNIVLGHRLKLFDALSSVASEQQPATAKQVADANHLKERYVREWLCCMAAGDIVDVDQSGELFWLRPERAAILCSNELRPELANFSLLPVYSDIIPLLCEVFEEDGPLGTDFSNYKGLGGIIESISRGTFGNHIIRDFMPLTGIEDVLERGDAEVLDVGCGQGFHIIEIAKHYPKASFTAIDLCAESIDQATIAAENVKLTNIKFIVMDVRNLDQEWTEKFDWITMFDSCHDQTRPDIGLTEIHRVLKTTGNFTMVDINGTGNIVSDITKFGRNVAFWYGDSLMSCLPLGSNEEGAMGFGAMWGRQKAIELLKQSGFVDITSVELPFDNSHIVYLCHK</sequence>
<evidence type="ECO:0000313" key="4">
    <source>
        <dbReference type="Proteomes" id="UP001608902"/>
    </source>
</evidence>
<protein>
    <recommendedName>
        <fullName evidence="5">Methyltransferase domain-containing protein</fullName>
    </recommendedName>
</protein>
<dbReference type="InterPro" id="IPR025714">
    <property type="entry name" value="Methyltranfer_dom"/>
</dbReference>
<accession>A0ABD6EPQ1</accession>
<dbReference type="InterPro" id="IPR029063">
    <property type="entry name" value="SAM-dependent_MTases_sf"/>
</dbReference>
<dbReference type="PANTHER" id="PTHR45581">
    <property type="entry name" value="PROTEIN CBG10435"/>
    <property type="match status" value="1"/>
</dbReference>
<evidence type="ECO:0000313" key="3">
    <source>
        <dbReference type="EMBL" id="MFH4981843.1"/>
    </source>
</evidence>
<dbReference type="Proteomes" id="UP001608902">
    <property type="component" value="Unassembled WGS sequence"/>
</dbReference>
<dbReference type="EMBL" id="JBGFUD010007990">
    <property type="protein sequence ID" value="MFH4981843.1"/>
    <property type="molecule type" value="Genomic_DNA"/>
</dbReference>
<feature type="domain" description="Methyltransferase" evidence="1">
    <location>
        <begin position="155"/>
        <end position="266"/>
    </location>
</feature>
<dbReference type="PANTHER" id="PTHR45581:SF3">
    <property type="entry name" value="METHYLTRANSFERASE DOMAIN-CONTAINING PROTEIN"/>
    <property type="match status" value="1"/>
</dbReference>